<feature type="compositionally biased region" description="Polar residues" evidence="1">
    <location>
        <begin position="213"/>
        <end position="230"/>
    </location>
</feature>
<feature type="compositionally biased region" description="Acidic residues" evidence="1">
    <location>
        <begin position="74"/>
        <end position="84"/>
    </location>
</feature>
<reference evidence="2" key="1">
    <citation type="submission" date="2023-01" db="EMBL/GenBank/DDBJ databases">
        <title>Genome assembly of the deep-sea coral Lophelia pertusa.</title>
        <authorList>
            <person name="Herrera S."/>
            <person name="Cordes E."/>
        </authorList>
    </citation>
    <scope>NUCLEOTIDE SEQUENCE</scope>
    <source>
        <strain evidence="2">USNM1676648</strain>
        <tissue evidence="2">Polyp</tissue>
    </source>
</reference>
<feature type="compositionally biased region" description="Low complexity" evidence="1">
    <location>
        <begin position="345"/>
        <end position="362"/>
    </location>
</feature>
<keyword evidence="3" id="KW-1185">Reference proteome</keyword>
<evidence type="ECO:0000256" key="1">
    <source>
        <dbReference type="SAM" id="MobiDB-lite"/>
    </source>
</evidence>
<feature type="compositionally biased region" description="Acidic residues" evidence="1">
    <location>
        <begin position="368"/>
        <end position="379"/>
    </location>
</feature>
<dbReference type="Proteomes" id="UP001163046">
    <property type="component" value="Unassembled WGS sequence"/>
</dbReference>
<dbReference type="OrthoDB" id="5978465at2759"/>
<dbReference type="PANTHER" id="PTHR16524:SF2">
    <property type="entry name" value="CELL DEATH REGULATOR AVEN"/>
    <property type="match status" value="1"/>
</dbReference>
<organism evidence="2 3">
    <name type="scientific">Desmophyllum pertusum</name>
    <dbReference type="NCBI Taxonomy" id="174260"/>
    <lineage>
        <taxon>Eukaryota</taxon>
        <taxon>Metazoa</taxon>
        <taxon>Cnidaria</taxon>
        <taxon>Anthozoa</taxon>
        <taxon>Hexacorallia</taxon>
        <taxon>Scleractinia</taxon>
        <taxon>Caryophylliina</taxon>
        <taxon>Caryophylliidae</taxon>
        <taxon>Desmophyllum</taxon>
    </lineage>
</organism>
<dbReference type="PANTHER" id="PTHR16524">
    <property type="entry name" value="CELL DEATH REGULATOR AVEN"/>
    <property type="match status" value="1"/>
</dbReference>
<dbReference type="InterPro" id="IPR026187">
    <property type="entry name" value="Aven"/>
</dbReference>
<feature type="compositionally biased region" description="Basic residues" evidence="1">
    <location>
        <begin position="7"/>
        <end position="21"/>
    </location>
</feature>
<proteinExistence type="predicted"/>
<comment type="caution">
    <text evidence="2">The sequence shown here is derived from an EMBL/GenBank/DDBJ whole genome shotgun (WGS) entry which is preliminary data.</text>
</comment>
<gene>
    <name evidence="2" type="ORF">OS493_028216</name>
</gene>
<sequence>MRPDEHKKKHRTEYKKKHGISNKKTTSKEKHETTKDADPSETQEKGASADTDEGDHKQFSRRNVSSNWDRYGDFEDISDEEDSTTDILKRGEDFNVLLERSENPASEFRFQSEKDWDQEDDSSTTQNTSSALEIDFGTLAASLNCVPLHKRLDISADGIHPDVLKEFELNADLHLKDQCILPWSSNNKTVNKPAVTTMTASSSTATTTTTTTESRPSIENTCQHSRLPRSTNHEQDLIQRTLEQSGNDSKQLAHSLTGNDVDLLHVKQPGCTSEPCTLRNTENLQNSLKDVLKTVSTTSKTGIAGQEARSGNNEDDDELEFLLSIGTPGSNGNGKSTSGHQSNKVTSSMTVPSSSVNPTVQSAKNADDDLEDWLDSVLG</sequence>
<feature type="compositionally biased region" description="Polar residues" evidence="1">
    <location>
        <begin position="327"/>
        <end position="344"/>
    </location>
</feature>
<feature type="region of interest" description="Disordered" evidence="1">
    <location>
        <begin position="196"/>
        <end position="231"/>
    </location>
</feature>
<dbReference type="AlphaFoldDB" id="A0A9X0CR04"/>
<feature type="compositionally biased region" description="Low complexity" evidence="1">
    <location>
        <begin position="196"/>
        <end position="212"/>
    </location>
</feature>
<protein>
    <recommendedName>
        <fullName evidence="4">Cell death regulator Aven</fullName>
    </recommendedName>
</protein>
<evidence type="ECO:0000313" key="3">
    <source>
        <dbReference type="Proteomes" id="UP001163046"/>
    </source>
</evidence>
<feature type="region of interest" description="Disordered" evidence="1">
    <location>
        <begin position="323"/>
        <end position="379"/>
    </location>
</feature>
<dbReference type="EMBL" id="MU826852">
    <property type="protein sequence ID" value="KAJ7371053.1"/>
    <property type="molecule type" value="Genomic_DNA"/>
</dbReference>
<accession>A0A9X0CR04</accession>
<name>A0A9X0CR04_9CNID</name>
<evidence type="ECO:0008006" key="4">
    <source>
        <dbReference type="Google" id="ProtNLM"/>
    </source>
</evidence>
<feature type="compositionally biased region" description="Basic and acidic residues" evidence="1">
    <location>
        <begin position="26"/>
        <end position="44"/>
    </location>
</feature>
<evidence type="ECO:0000313" key="2">
    <source>
        <dbReference type="EMBL" id="KAJ7371053.1"/>
    </source>
</evidence>
<feature type="region of interest" description="Disordered" evidence="1">
    <location>
        <begin position="1"/>
        <end position="85"/>
    </location>
</feature>
<dbReference type="GO" id="GO:0010972">
    <property type="term" value="P:negative regulation of G2/M transition of mitotic cell cycle"/>
    <property type="evidence" value="ECO:0007669"/>
    <property type="project" value="TreeGrafter"/>
</dbReference>
<feature type="region of interest" description="Disordered" evidence="1">
    <location>
        <begin position="105"/>
        <end position="129"/>
    </location>
</feature>